<organism evidence="2 3">
    <name type="scientific">Nesidiocoris tenuis</name>
    <dbReference type="NCBI Taxonomy" id="355587"/>
    <lineage>
        <taxon>Eukaryota</taxon>
        <taxon>Metazoa</taxon>
        <taxon>Ecdysozoa</taxon>
        <taxon>Arthropoda</taxon>
        <taxon>Hexapoda</taxon>
        <taxon>Insecta</taxon>
        <taxon>Pterygota</taxon>
        <taxon>Neoptera</taxon>
        <taxon>Paraneoptera</taxon>
        <taxon>Hemiptera</taxon>
        <taxon>Heteroptera</taxon>
        <taxon>Panheteroptera</taxon>
        <taxon>Cimicomorpha</taxon>
        <taxon>Miridae</taxon>
        <taxon>Dicyphina</taxon>
        <taxon>Nesidiocoris</taxon>
    </lineage>
</organism>
<proteinExistence type="predicted"/>
<gene>
    <name evidence="2" type="ORF">NTJ_00536</name>
</gene>
<sequence length="109" mass="11892">MAAVSSPQPDFLLPAPCPLCSLVYLSLLLTPRRRLTAAPPSPRCASIPDHPDYQPHYADPPHHQHSRPFPPQFSLYPSGVHVDSPRCLFPGGPIGTLRSASRPIGRLLL</sequence>
<dbReference type="Proteomes" id="UP001307889">
    <property type="component" value="Chromosome 1"/>
</dbReference>
<reference evidence="2 3" key="1">
    <citation type="submission" date="2023-09" db="EMBL/GenBank/DDBJ databases">
        <title>Nesidiocoris tenuis whole genome shotgun sequence.</title>
        <authorList>
            <person name="Shibata T."/>
            <person name="Shimoda M."/>
            <person name="Kobayashi T."/>
            <person name="Uehara T."/>
        </authorList>
    </citation>
    <scope>NUCLEOTIDE SEQUENCE [LARGE SCALE GENOMIC DNA]</scope>
    <source>
        <strain evidence="2 3">Japan</strain>
    </source>
</reference>
<name>A0ABN7A6C1_9HEMI</name>
<keyword evidence="3" id="KW-1185">Reference proteome</keyword>
<accession>A0ABN7A6C1</accession>
<feature type="region of interest" description="Disordered" evidence="1">
    <location>
        <begin position="36"/>
        <end position="70"/>
    </location>
</feature>
<evidence type="ECO:0000313" key="2">
    <source>
        <dbReference type="EMBL" id="BES87731.1"/>
    </source>
</evidence>
<protein>
    <submittedName>
        <fullName evidence="2">Uncharacterized protein</fullName>
    </submittedName>
</protein>
<evidence type="ECO:0000313" key="3">
    <source>
        <dbReference type="Proteomes" id="UP001307889"/>
    </source>
</evidence>
<evidence type="ECO:0000256" key="1">
    <source>
        <dbReference type="SAM" id="MobiDB-lite"/>
    </source>
</evidence>
<dbReference type="EMBL" id="AP028909">
    <property type="protein sequence ID" value="BES87731.1"/>
    <property type="molecule type" value="Genomic_DNA"/>
</dbReference>